<dbReference type="Pfam" id="PF05485">
    <property type="entry name" value="THAP"/>
    <property type="match status" value="1"/>
</dbReference>
<keyword evidence="6" id="KW-0175">Coiled coil</keyword>
<keyword evidence="9" id="KW-1185">Reference proteome</keyword>
<evidence type="ECO:0000256" key="3">
    <source>
        <dbReference type="ARBA" id="ARBA00022833"/>
    </source>
</evidence>
<dbReference type="SUPFAM" id="SSF57716">
    <property type="entry name" value="Glucocorticoid receptor-like (DNA-binding domain)"/>
    <property type="match status" value="1"/>
</dbReference>
<evidence type="ECO:0000313" key="9">
    <source>
        <dbReference type="Proteomes" id="UP000310200"/>
    </source>
</evidence>
<feature type="coiled-coil region" evidence="6">
    <location>
        <begin position="152"/>
        <end position="186"/>
    </location>
</feature>
<dbReference type="GO" id="GO:0008270">
    <property type="term" value="F:zinc ion binding"/>
    <property type="evidence" value="ECO:0007669"/>
    <property type="project" value="UniProtKB-KW"/>
</dbReference>
<dbReference type="SMART" id="SM00692">
    <property type="entry name" value="DM3"/>
    <property type="match status" value="1"/>
</dbReference>
<dbReference type="Pfam" id="PF21787">
    <property type="entry name" value="TNP-like_RNaseH_N"/>
    <property type="match status" value="1"/>
</dbReference>
<keyword evidence="4 5" id="KW-0238">DNA-binding</keyword>
<dbReference type="EMBL" id="QBLH01002696">
    <property type="protein sequence ID" value="TGZ47769.1"/>
    <property type="molecule type" value="Genomic_DNA"/>
</dbReference>
<accession>A0A4S2KIN3</accession>
<evidence type="ECO:0000259" key="7">
    <source>
        <dbReference type="PROSITE" id="PS50950"/>
    </source>
</evidence>
<dbReference type="GO" id="GO:0003677">
    <property type="term" value="F:DNA binding"/>
    <property type="evidence" value="ECO:0007669"/>
    <property type="project" value="UniProtKB-UniRule"/>
</dbReference>
<dbReference type="PANTHER" id="PTHR46927:SF3">
    <property type="entry name" value="THAP-TYPE DOMAIN-CONTAINING PROTEIN"/>
    <property type="match status" value="1"/>
</dbReference>
<dbReference type="PANTHER" id="PTHR46927">
    <property type="entry name" value="AGAP005574-PA"/>
    <property type="match status" value="1"/>
</dbReference>
<dbReference type="Proteomes" id="UP000310200">
    <property type="component" value="Unassembled WGS sequence"/>
</dbReference>
<dbReference type="AlphaFoldDB" id="A0A4S2KIN3"/>
<evidence type="ECO:0000256" key="6">
    <source>
        <dbReference type="SAM" id="Coils"/>
    </source>
</evidence>
<proteinExistence type="predicted"/>
<evidence type="ECO:0000256" key="4">
    <source>
        <dbReference type="ARBA" id="ARBA00023125"/>
    </source>
</evidence>
<evidence type="ECO:0000256" key="2">
    <source>
        <dbReference type="ARBA" id="ARBA00022771"/>
    </source>
</evidence>
<reference evidence="8 9" key="1">
    <citation type="journal article" date="2019" name="Philos. Trans. R. Soc. Lond., B, Biol. Sci.">
        <title>Ant behaviour and brain gene expression of defending hosts depend on the ecological success of the intruding social parasite.</title>
        <authorList>
            <person name="Kaur R."/>
            <person name="Stoldt M."/>
            <person name="Jongepier E."/>
            <person name="Feldmeyer B."/>
            <person name="Menzel F."/>
            <person name="Bornberg-Bauer E."/>
            <person name="Foitzik S."/>
        </authorList>
    </citation>
    <scope>NUCLEOTIDE SEQUENCE [LARGE SCALE GENOMIC DNA]</scope>
    <source>
        <tissue evidence="8">Whole body</tissue>
    </source>
</reference>
<name>A0A4S2KIN3_9HYME</name>
<dbReference type="PROSITE" id="PS50950">
    <property type="entry name" value="ZF_THAP"/>
    <property type="match status" value="1"/>
</dbReference>
<evidence type="ECO:0000256" key="5">
    <source>
        <dbReference type="PROSITE-ProRule" id="PRU00309"/>
    </source>
</evidence>
<sequence length="532" mass="60905">MPGCAAPNCYNSSEKKFKMCTFPLKDPKRCAVWVENMKRKNWTPNKHSMLCQVHFAPEAWEQNRADRLLKLKNNAVPTLFATSDGLVQQLLPQITIQNETKTPDEELFLFEQNITENNEIDINDISSEEIVSEDEKINLNDKEKMKRDVECYTKAEELRKTTKRKLLQAKRKIKRLEKEVQKMKRFPSAIRKLFYDDQIKLLCGYYKKVPVWCNETLQKAYRYKFACSGSSGYEEIARDLPLPSLRTLRRRLQSLQFDSGILNEVFDFLAIKVSQFQSGLDKFCGIILDEMKITPGHTFDHSTNTYLGRATLSNQLKQYDTATHALVIMLGGIGSRWKQVVAYYFTSSSVDTLQLKEIIEEIINKAEAIGLRVLSVTSDMGSMNMSLWKLFGINASKYGTINNSCPHPVDNERRLYFIHDAAHAFKNLSQGLLRNKYITIPDNLVSLYQLPTNVVDASHLLTLCSEQENTLDFSLALAPKLQKQLLDTKNHFLKMKVSSATNVISPVVSSALELLFEDTNNPDFVTINSLVY</sequence>
<evidence type="ECO:0000313" key="8">
    <source>
        <dbReference type="EMBL" id="TGZ47769.1"/>
    </source>
</evidence>
<comment type="caution">
    <text evidence="8">The sequence shown here is derived from an EMBL/GenBank/DDBJ whole genome shotgun (WGS) entry which is preliminary data.</text>
</comment>
<gene>
    <name evidence="8" type="ORF">DBV15_11726</name>
</gene>
<organism evidence="8 9">
    <name type="scientific">Temnothorax longispinosus</name>
    <dbReference type="NCBI Taxonomy" id="300112"/>
    <lineage>
        <taxon>Eukaryota</taxon>
        <taxon>Metazoa</taxon>
        <taxon>Ecdysozoa</taxon>
        <taxon>Arthropoda</taxon>
        <taxon>Hexapoda</taxon>
        <taxon>Insecta</taxon>
        <taxon>Pterygota</taxon>
        <taxon>Neoptera</taxon>
        <taxon>Endopterygota</taxon>
        <taxon>Hymenoptera</taxon>
        <taxon>Apocrita</taxon>
        <taxon>Aculeata</taxon>
        <taxon>Formicoidea</taxon>
        <taxon>Formicidae</taxon>
        <taxon>Myrmicinae</taxon>
        <taxon>Temnothorax</taxon>
    </lineage>
</organism>
<keyword evidence="1" id="KW-0479">Metal-binding</keyword>
<feature type="domain" description="THAP-type" evidence="7">
    <location>
        <begin position="1"/>
        <end position="80"/>
    </location>
</feature>
<dbReference type="SMART" id="SM00980">
    <property type="entry name" value="THAP"/>
    <property type="match status" value="1"/>
</dbReference>
<dbReference type="InterPro" id="IPR048365">
    <property type="entry name" value="TNP-like_RNaseH_N"/>
</dbReference>
<dbReference type="InterPro" id="IPR052224">
    <property type="entry name" value="THAP_domain_protein"/>
</dbReference>
<protein>
    <recommendedName>
        <fullName evidence="7">THAP-type domain-containing protein</fullName>
    </recommendedName>
</protein>
<keyword evidence="2 5" id="KW-0863">Zinc-finger</keyword>
<evidence type="ECO:0000256" key="1">
    <source>
        <dbReference type="ARBA" id="ARBA00022723"/>
    </source>
</evidence>
<dbReference type="InterPro" id="IPR006612">
    <property type="entry name" value="THAP_Znf"/>
</dbReference>
<keyword evidence="3" id="KW-0862">Zinc</keyword>